<dbReference type="STRING" id="74649.A0A2P6PNR3"/>
<keyword evidence="5" id="KW-1185">Reference proteome</keyword>
<keyword evidence="4" id="KW-0548">Nucleotidyltransferase</keyword>
<dbReference type="AlphaFoldDB" id="A0A2P6PNR3"/>
<dbReference type="Gramene" id="PRQ23567">
    <property type="protein sequence ID" value="PRQ23567"/>
    <property type="gene ID" value="RchiOBHm_Chr6g0262791"/>
</dbReference>
<evidence type="ECO:0000259" key="2">
    <source>
        <dbReference type="Pfam" id="PF13456"/>
    </source>
</evidence>
<dbReference type="Pfam" id="PF13456">
    <property type="entry name" value="RVT_3"/>
    <property type="match status" value="1"/>
</dbReference>
<keyword evidence="1" id="KW-0732">Signal</keyword>
<gene>
    <name evidence="4" type="ORF">RchiOBHm_Chr6g0262791</name>
</gene>
<feature type="domain" description="Reverse transcriptase zinc-binding" evidence="3">
    <location>
        <begin position="3"/>
        <end position="60"/>
    </location>
</feature>
<proteinExistence type="predicted"/>
<dbReference type="InterPro" id="IPR026960">
    <property type="entry name" value="RVT-Znf"/>
</dbReference>
<dbReference type="SUPFAM" id="SSF53098">
    <property type="entry name" value="Ribonuclease H-like"/>
    <property type="match status" value="1"/>
</dbReference>
<dbReference type="InterPro" id="IPR002156">
    <property type="entry name" value="RNaseH_domain"/>
</dbReference>
<dbReference type="GO" id="GO:0004523">
    <property type="term" value="F:RNA-DNA hybrid ribonuclease activity"/>
    <property type="evidence" value="ECO:0007669"/>
    <property type="project" value="InterPro"/>
</dbReference>
<dbReference type="OMA" id="ICHTHSE"/>
<evidence type="ECO:0000256" key="1">
    <source>
        <dbReference type="SAM" id="SignalP"/>
    </source>
</evidence>
<dbReference type="Pfam" id="PF13966">
    <property type="entry name" value="zf-RVT"/>
    <property type="match status" value="1"/>
</dbReference>
<dbReference type="EMBL" id="PDCK01000044">
    <property type="protein sequence ID" value="PRQ23567.1"/>
    <property type="molecule type" value="Genomic_DNA"/>
</dbReference>
<dbReference type="GO" id="GO:0003676">
    <property type="term" value="F:nucleic acid binding"/>
    <property type="evidence" value="ECO:0007669"/>
    <property type="project" value="InterPro"/>
</dbReference>
<feature type="signal peptide" evidence="1">
    <location>
        <begin position="1"/>
        <end position="21"/>
    </location>
</feature>
<keyword evidence="4" id="KW-0695">RNA-directed DNA polymerase</keyword>
<name>A0A2P6PNR3_ROSCH</name>
<dbReference type="InterPro" id="IPR053151">
    <property type="entry name" value="RNase_H-like"/>
</dbReference>
<dbReference type="InterPro" id="IPR036397">
    <property type="entry name" value="RNaseH_sf"/>
</dbReference>
<feature type="domain" description="RNase H type-1" evidence="2">
    <location>
        <begin position="169"/>
        <end position="287"/>
    </location>
</feature>
<evidence type="ECO:0000259" key="3">
    <source>
        <dbReference type="Pfam" id="PF13966"/>
    </source>
</evidence>
<dbReference type="Proteomes" id="UP000238479">
    <property type="component" value="Chromosome 6"/>
</dbReference>
<dbReference type="InterPro" id="IPR044730">
    <property type="entry name" value="RNase_H-like_dom_plant"/>
</dbReference>
<comment type="caution">
    <text evidence="4">The sequence shown here is derived from an EMBL/GenBank/DDBJ whole genome shotgun (WGS) entry which is preliminary data.</text>
</comment>
<reference evidence="4 5" key="1">
    <citation type="journal article" date="2018" name="Nat. Genet.">
        <title>The Rosa genome provides new insights in the design of modern roses.</title>
        <authorList>
            <person name="Bendahmane M."/>
        </authorList>
    </citation>
    <scope>NUCLEOTIDE SEQUENCE [LARGE SCALE GENOMIC DNA]</scope>
    <source>
        <strain evidence="5">cv. Old Blush</strain>
    </source>
</reference>
<evidence type="ECO:0000313" key="5">
    <source>
        <dbReference type="Proteomes" id="UP000238479"/>
    </source>
</evidence>
<accession>A0A2P6PNR3</accession>
<evidence type="ECO:0000313" key="4">
    <source>
        <dbReference type="EMBL" id="PRQ23567.1"/>
    </source>
</evidence>
<dbReference type="GO" id="GO:0003964">
    <property type="term" value="F:RNA-directed DNA polymerase activity"/>
    <property type="evidence" value="ECO:0007669"/>
    <property type="project" value="UniProtKB-KW"/>
</dbReference>
<dbReference type="PANTHER" id="PTHR47723:SF19">
    <property type="entry name" value="POLYNUCLEOTIDYL TRANSFERASE, RIBONUCLEASE H-LIKE SUPERFAMILY PROTEIN"/>
    <property type="match status" value="1"/>
</dbReference>
<feature type="chain" id="PRO_5015111802" evidence="1">
    <location>
        <begin position="22"/>
        <end position="329"/>
    </location>
</feature>
<protein>
    <submittedName>
        <fullName evidence="4">Putative ribonuclease H-like domain, reverse transcriptase zinc-binding domain-containing protein</fullName>
    </submittedName>
</protein>
<sequence length="329" mass="37421">MCLPPKLKIFLWLIIQGKLLTNTERMKRRLTSDNSCPICHTHSESLLHLLRDCPRVNKIWQEINCFDNIRRAMQIDWAKWLAANGYCTMKCYGGMNWNVLFTFTCWYIWKWRNKNIFEEGFQFPINPVKVIMDSVTEWYLAQGKKNTRTDQTTVALKWLKPGNGWVKLNVDGARANLNGKIGAGRVLRDQDGNWIHGFTAHIGQGQVLEAETWGMLLGLQMAANLGMDKVVVECDSEVLVSLMNNGVDDLHPLKTVINFCLHLQSSFSECVISHVFQEVNTVADGLSRCNLSAEIGAIYFEQPPPQVTNIVLDDLCEVLKYRKVATAIG</sequence>
<dbReference type="Gene3D" id="3.30.420.10">
    <property type="entry name" value="Ribonuclease H-like superfamily/Ribonuclease H"/>
    <property type="match status" value="1"/>
</dbReference>
<dbReference type="PANTHER" id="PTHR47723">
    <property type="entry name" value="OS05G0353850 PROTEIN"/>
    <property type="match status" value="1"/>
</dbReference>
<dbReference type="CDD" id="cd06222">
    <property type="entry name" value="RNase_H_like"/>
    <property type="match status" value="1"/>
</dbReference>
<dbReference type="InterPro" id="IPR012337">
    <property type="entry name" value="RNaseH-like_sf"/>
</dbReference>
<organism evidence="4 5">
    <name type="scientific">Rosa chinensis</name>
    <name type="common">China rose</name>
    <dbReference type="NCBI Taxonomy" id="74649"/>
    <lineage>
        <taxon>Eukaryota</taxon>
        <taxon>Viridiplantae</taxon>
        <taxon>Streptophyta</taxon>
        <taxon>Embryophyta</taxon>
        <taxon>Tracheophyta</taxon>
        <taxon>Spermatophyta</taxon>
        <taxon>Magnoliopsida</taxon>
        <taxon>eudicotyledons</taxon>
        <taxon>Gunneridae</taxon>
        <taxon>Pentapetalae</taxon>
        <taxon>rosids</taxon>
        <taxon>fabids</taxon>
        <taxon>Rosales</taxon>
        <taxon>Rosaceae</taxon>
        <taxon>Rosoideae</taxon>
        <taxon>Rosoideae incertae sedis</taxon>
        <taxon>Rosa</taxon>
    </lineage>
</organism>
<keyword evidence="4" id="KW-0808">Transferase</keyword>